<dbReference type="AlphaFoldDB" id="A0A238Z638"/>
<dbReference type="RefSeq" id="WP_089323094.1">
    <property type="nucleotide sequence ID" value="NZ_FZOB01000006.1"/>
</dbReference>
<sequence>MRKILAALTLVALSAVSANALPLFKVEAGAGMVKQSPSGWINYQGTDVDIKDDLQIADETKPFGWVRIEHPIPLIPNLKVEATKFDFSGSGTITKTFTFGGQTFTASSNIDSELRMDQYDLTIYWGVPFLGLATLGTTHVNFGLTVKYIDGYACVKTATQEASTDFQVPVPMGFLEGGFGIGPVSTNADIKWIGYGGSQFFDAKAEIRYSPIPLMFIGAGYRYEKLKIDDIEDISSDITIKGPYLEAGISF</sequence>
<dbReference type="InterPro" id="IPR026387">
    <property type="entry name" value="OMP_w_GlyGly"/>
</dbReference>
<feature type="signal peptide" evidence="1">
    <location>
        <begin position="1"/>
        <end position="20"/>
    </location>
</feature>
<keyword evidence="3" id="KW-1185">Reference proteome</keyword>
<reference evidence="3" key="1">
    <citation type="submission" date="2017-06" db="EMBL/GenBank/DDBJ databases">
        <authorList>
            <person name="Varghese N."/>
            <person name="Submissions S."/>
        </authorList>
    </citation>
    <scope>NUCLEOTIDE SEQUENCE [LARGE SCALE GENOMIC DNA]</scope>
    <source>
        <strain evidence="3">DSM 15668</strain>
    </source>
</reference>
<feature type="chain" id="PRO_5012263535" evidence="1">
    <location>
        <begin position="21"/>
        <end position="251"/>
    </location>
</feature>
<dbReference type="Proteomes" id="UP000198405">
    <property type="component" value="Unassembled WGS sequence"/>
</dbReference>
<accession>A0A238Z638</accession>
<gene>
    <name evidence="2" type="ORF">SAMN06265340_10663</name>
</gene>
<proteinExistence type="predicted"/>
<dbReference type="OrthoDB" id="11310at2"/>
<protein>
    <submittedName>
        <fullName evidence="2">Outer membrane protein</fullName>
    </submittedName>
</protein>
<dbReference type="NCBIfam" id="TIGR04219">
    <property type="entry name" value="OMP_w_GlyGly"/>
    <property type="match status" value="1"/>
</dbReference>
<name>A0A238Z638_9BACT</name>
<dbReference type="EMBL" id="FZOB01000006">
    <property type="protein sequence ID" value="SNR78244.1"/>
    <property type="molecule type" value="Genomic_DNA"/>
</dbReference>
<evidence type="ECO:0000313" key="2">
    <source>
        <dbReference type="EMBL" id="SNR78244.1"/>
    </source>
</evidence>
<organism evidence="2 3">
    <name type="scientific">Desulfurobacterium atlanticum</name>
    <dbReference type="NCBI Taxonomy" id="240169"/>
    <lineage>
        <taxon>Bacteria</taxon>
        <taxon>Pseudomonadati</taxon>
        <taxon>Aquificota</taxon>
        <taxon>Aquificia</taxon>
        <taxon>Desulfurobacteriales</taxon>
        <taxon>Desulfurobacteriaceae</taxon>
        <taxon>Desulfurobacterium</taxon>
    </lineage>
</organism>
<evidence type="ECO:0000256" key="1">
    <source>
        <dbReference type="SAM" id="SignalP"/>
    </source>
</evidence>
<keyword evidence="1" id="KW-0732">Signal</keyword>
<evidence type="ECO:0000313" key="3">
    <source>
        <dbReference type="Proteomes" id="UP000198405"/>
    </source>
</evidence>